<reference evidence="9" key="3">
    <citation type="submission" date="2016-03" db="UniProtKB">
        <authorList>
            <consortium name="EnsemblProtists"/>
        </authorList>
    </citation>
    <scope>IDENTIFICATION</scope>
</reference>
<dbReference type="InterPro" id="IPR000407">
    <property type="entry name" value="GDA1_CD39_NTPase"/>
</dbReference>
<feature type="compositionally biased region" description="Basic and acidic residues" evidence="5">
    <location>
        <begin position="610"/>
        <end position="619"/>
    </location>
</feature>
<dbReference type="KEGG" id="gtt:GUITHDRAFT_165175"/>
<keyword evidence="4" id="KW-0547">Nucleotide-binding</keyword>
<dbReference type="CDD" id="cd24003">
    <property type="entry name" value="ASKHA_NBD_GDA1_CD39_NTPase"/>
    <property type="match status" value="1"/>
</dbReference>
<dbReference type="GO" id="GO:0016020">
    <property type="term" value="C:membrane"/>
    <property type="evidence" value="ECO:0007669"/>
    <property type="project" value="TreeGrafter"/>
</dbReference>
<dbReference type="GO" id="GO:0009134">
    <property type="term" value="P:nucleoside diphosphate catabolic process"/>
    <property type="evidence" value="ECO:0007669"/>
    <property type="project" value="TreeGrafter"/>
</dbReference>
<evidence type="ECO:0000256" key="4">
    <source>
        <dbReference type="PIRSR" id="PIRSR600407-2"/>
    </source>
</evidence>
<dbReference type="HOGENOM" id="CLU_405707_0_0_1"/>
<keyword evidence="4" id="KW-0067">ATP-binding</keyword>
<gene>
    <name evidence="8" type="ORF">GUITHDRAFT_165175</name>
</gene>
<proteinExistence type="inferred from homology"/>
<organism evidence="8">
    <name type="scientific">Guillardia theta (strain CCMP2712)</name>
    <name type="common">Cryptophyte</name>
    <dbReference type="NCBI Taxonomy" id="905079"/>
    <lineage>
        <taxon>Eukaryota</taxon>
        <taxon>Cryptophyceae</taxon>
        <taxon>Pyrenomonadales</taxon>
        <taxon>Geminigeraceae</taxon>
        <taxon>Guillardia</taxon>
    </lineage>
</organism>
<dbReference type="EMBL" id="JH993047">
    <property type="protein sequence ID" value="EKX38506.1"/>
    <property type="molecule type" value="Genomic_DNA"/>
</dbReference>
<evidence type="ECO:0000256" key="2">
    <source>
        <dbReference type="ARBA" id="ARBA00022801"/>
    </source>
</evidence>
<dbReference type="GO" id="GO:0017110">
    <property type="term" value="F:nucleoside diphosphate phosphatase activity"/>
    <property type="evidence" value="ECO:0007669"/>
    <property type="project" value="TreeGrafter"/>
</dbReference>
<dbReference type="OrthoDB" id="6372431at2759"/>
<accession>L1IQD4</accession>
<feature type="compositionally biased region" description="Low complexity" evidence="5">
    <location>
        <begin position="620"/>
        <end position="633"/>
    </location>
</feature>
<keyword evidence="6" id="KW-0812">Transmembrane</keyword>
<dbReference type="AlphaFoldDB" id="L1IQD4"/>
<dbReference type="eggNOG" id="KOG1386">
    <property type="taxonomic scope" value="Eukaryota"/>
</dbReference>
<dbReference type="EnsemblProtists" id="EKX38506">
    <property type="protein sequence ID" value="EKX38506"/>
    <property type="gene ID" value="GUITHDRAFT_165175"/>
</dbReference>
<feature type="compositionally biased region" description="Basic and acidic residues" evidence="5">
    <location>
        <begin position="393"/>
        <end position="411"/>
    </location>
</feature>
<dbReference type="RefSeq" id="XP_005825486.1">
    <property type="nucleotide sequence ID" value="XM_005825429.1"/>
</dbReference>
<sequence>MSHCIAPLVWVFLVLHFASAGYESEPYELPRKALRDLKSSELVDELVSYVVLVDAGSSGSRVHVFKLLWSVPLKFHQESLAASSNLIPNITLPCKKLKTEPGLSSFAGNPSAAGSSLDALIAFAKENVPQSKWKDTPFILAGTAGLRLLPRSVARQILTSCEAHLRRNSPFLIESSNVEEISGVEEGVYGWLSVNFLAGRLQGMRNAQQGTVGALEVGGASMQVTFEFSPGSPDRDRADLSFHTVTVGGNTYSLYTHSYLGLGQDEARRVYNSLSPPAEEEEPCFLKGYAHEGFEDEERMAYMDHYRGRLKSSVRGSGDYEGCRRRMQDFLSHFRDKMQSEAGGGGDGCQREPCAISGIHQPPFWTRNHSKVVVAFEHFRHTAAALNLVPGGRRRESGGEGDPHAGLGEGRHDGVTIRALREAARTFCSLSWEEVTEKGLYPQMRKGSEHKYCYSAVYLEVLLRDGLHVPEDYDILMLGQIGGVEIDWAPGMILAKASHPLRHRLTGQRTGEGAAGGSGSMWGVLGWMGVFLVLSLLVMGVYHILASFLPHLLQPNSSSSTCCSPKVTMSGLKRSNSFTEEAFKLVGSAVDSFRFSGPVLRMIRVDSRGSFGRESRDSSPARAGGASAAVLSREGSRERISSLLPSESAQGSTTAISTGLGSIGNRRTASNILDSDPH</sequence>
<comment type="similarity">
    <text evidence="1">Belongs to the GDA1/CD39 NTPase family.</text>
</comment>
<feature type="active site" description="Proton acceptor" evidence="3">
    <location>
        <position position="186"/>
    </location>
</feature>
<feature type="region of interest" description="Disordered" evidence="5">
    <location>
        <begin position="610"/>
        <end position="678"/>
    </location>
</feature>
<dbReference type="GO" id="GO:0005524">
    <property type="term" value="F:ATP binding"/>
    <property type="evidence" value="ECO:0007669"/>
    <property type="project" value="UniProtKB-KW"/>
</dbReference>
<evidence type="ECO:0000313" key="8">
    <source>
        <dbReference type="EMBL" id="EKX38506.1"/>
    </source>
</evidence>
<evidence type="ECO:0000256" key="1">
    <source>
        <dbReference type="ARBA" id="ARBA00009283"/>
    </source>
</evidence>
<evidence type="ECO:0000256" key="7">
    <source>
        <dbReference type="SAM" id="SignalP"/>
    </source>
</evidence>
<reference evidence="8 10" key="1">
    <citation type="journal article" date="2012" name="Nature">
        <title>Algal genomes reveal evolutionary mosaicism and the fate of nucleomorphs.</title>
        <authorList>
            <consortium name="DOE Joint Genome Institute"/>
            <person name="Curtis B.A."/>
            <person name="Tanifuji G."/>
            <person name="Burki F."/>
            <person name="Gruber A."/>
            <person name="Irimia M."/>
            <person name="Maruyama S."/>
            <person name="Arias M.C."/>
            <person name="Ball S.G."/>
            <person name="Gile G.H."/>
            <person name="Hirakawa Y."/>
            <person name="Hopkins J.F."/>
            <person name="Kuo A."/>
            <person name="Rensing S.A."/>
            <person name="Schmutz J."/>
            <person name="Symeonidi A."/>
            <person name="Elias M."/>
            <person name="Eveleigh R.J."/>
            <person name="Herman E.K."/>
            <person name="Klute M.J."/>
            <person name="Nakayama T."/>
            <person name="Obornik M."/>
            <person name="Reyes-Prieto A."/>
            <person name="Armbrust E.V."/>
            <person name="Aves S.J."/>
            <person name="Beiko R.G."/>
            <person name="Coutinho P."/>
            <person name="Dacks J.B."/>
            <person name="Durnford D.G."/>
            <person name="Fast N.M."/>
            <person name="Green B.R."/>
            <person name="Grisdale C.J."/>
            <person name="Hempel F."/>
            <person name="Henrissat B."/>
            <person name="Hoppner M.P."/>
            <person name="Ishida K."/>
            <person name="Kim E."/>
            <person name="Koreny L."/>
            <person name="Kroth P.G."/>
            <person name="Liu Y."/>
            <person name="Malik S.B."/>
            <person name="Maier U.G."/>
            <person name="McRose D."/>
            <person name="Mock T."/>
            <person name="Neilson J.A."/>
            <person name="Onodera N.T."/>
            <person name="Poole A.M."/>
            <person name="Pritham E.J."/>
            <person name="Richards T.A."/>
            <person name="Rocap G."/>
            <person name="Roy S.W."/>
            <person name="Sarai C."/>
            <person name="Schaack S."/>
            <person name="Shirato S."/>
            <person name="Slamovits C.H."/>
            <person name="Spencer D.F."/>
            <person name="Suzuki S."/>
            <person name="Worden A.Z."/>
            <person name="Zauner S."/>
            <person name="Barry K."/>
            <person name="Bell C."/>
            <person name="Bharti A.K."/>
            <person name="Crow J.A."/>
            <person name="Grimwood J."/>
            <person name="Kramer R."/>
            <person name="Lindquist E."/>
            <person name="Lucas S."/>
            <person name="Salamov A."/>
            <person name="McFadden G.I."/>
            <person name="Lane C.E."/>
            <person name="Keeling P.J."/>
            <person name="Gray M.W."/>
            <person name="Grigoriev I.V."/>
            <person name="Archibald J.M."/>
        </authorList>
    </citation>
    <scope>NUCLEOTIDE SEQUENCE</scope>
    <source>
        <strain evidence="8 10">CCMP2712</strain>
    </source>
</reference>
<feature type="transmembrane region" description="Helical" evidence="6">
    <location>
        <begin position="524"/>
        <end position="545"/>
    </location>
</feature>
<dbReference type="Gene3D" id="3.30.420.150">
    <property type="entry name" value="Exopolyphosphatase. Domain 2"/>
    <property type="match status" value="1"/>
</dbReference>
<protein>
    <submittedName>
        <fullName evidence="8 9">Uncharacterized protein</fullName>
    </submittedName>
</protein>
<evidence type="ECO:0000313" key="10">
    <source>
        <dbReference type="Proteomes" id="UP000011087"/>
    </source>
</evidence>
<keyword evidence="6" id="KW-1133">Transmembrane helix</keyword>
<keyword evidence="7" id="KW-0732">Signal</keyword>
<dbReference type="Gene3D" id="3.30.420.40">
    <property type="match status" value="1"/>
</dbReference>
<dbReference type="Pfam" id="PF01150">
    <property type="entry name" value="GDA1_CD39"/>
    <property type="match status" value="1"/>
</dbReference>
<feature type="chain" id="PRO_5008770275" evidence="7">
    <location>
        <begin position="21"/>
        <end position="678"/>
    </location>
</feature>
<evidence type="ECO:0000256" key="6">
    <source>
        <dbReference type="SAM" id="Phobius"/>
    </source>
</evidence>
<evidence type="ECO:0000313" key="9">
    <source>
        <dbReference type="EnsemblProtists" id="EKX38506"/>
    </source>
</evidence>
<dbReference type="PANTHER" id="PTHR11782">
    <property type="entry name" value="ADENOSINE/GUANOSINE DIPHOSPHATASE"/>
    <property type="match status" value="1"/>
</dbReference>
<keyword evidence="10" id="KW-1185">Reference proteome</keyword>
<dbReference type="PANTHER" id="PTHR11782:SF3">
    <property type="entry name" value="APYRASE 6-RELATED"/>
    <property type="match status" value="1"/>
</dbReference>
<feature type="compositionally biased region" description="Polar residues" evidence="5">
    <location>
        <begin position="643"/>
        <end position="678"/>
    </location>
</feature>
<keyword evidence="6" id="KW-0472">Membrane</keyword>
<keyword evidence="2" id="KW-0378">Hydrolase</keyword>
<dbReference type="OMA" id="ENPFHRH"/>
<evidence type="ECO:0000256" key="3">
    <source>
        <dbReference type="PIRSR" id="PIRSR600407-1"/>
    </source>
</evidence>
<feature type="signal peptide" evidence="7">
    <location>
        <begin position="1"/>
        <end position="20"/>
    </location>
</feature>
<reference evidence="10" key="2">
    <citation type="submission" date="2012-11" db="EMBL/GenBank/DDBJ databases">
        <authorList>
            <person name="Kuo A."/>
            <person name="Curtis B.A."/>
            <person name="Tanifuji G."/>
            <person name="Burki F."/>
            <person name="Gruber A."/>
            <person name="Irimia M."/>
            <person name="Maruyama S."/>
            <person name="Arias M.C."/>
            <person name="Ball S.G."/>
            <person name="Gile G.H."/>
            <person name="Hirakawa Y."/>
            <person name="Hopkins J.F."/>
            <person name="Rensing S.A."/>
            <person name="Schmutz J."/>
            <person name="Symeonidi A."/>
            <person name="Elias M."/>
            <person name="Eveleigh R.J."/>
            <person name="Herman E.K."/>
            <person name="Klute M.J."/>
            <person name="Nakayama T."/>
            <person name="Obornik M."/>
            <person name="Reyes-Prieto A."/>
            <person name="Armbrust E.V."/>
            <person name="Aves S.J."/>
            <person name="Beiko R.G."/>
            <person name="Coutinho P."/>
            <person name="Dacks J.B."/>
            <person name="Durnford D.G."/>
            <person name="Fast N.M."/>
            <person name="Green B.R."/>
            <person name="Grisdale C."/>
            <person name="Hempe F."/>
            <person name="Henrissat B."/>
            <person name="Hoppner M.P."/>
            <person name="Ishida K.-I."/>
            <person name="Kim E."/>
            <person name="Koreny L."/>
            <person name="Kroth P.G."/>
            <person name="Liu Y."/>
            <person name="Malik S.-B."/>
            <person name="Maier U.G."/>
            <person name="McRose D."/>
            <person name="Mock T."/>
            <person name="Neilson J.A."/>
            <person name="Onodera N.T."/>
            <person name="Poole A.M."/>
            <person name="Pritham E.J."/>
            <person name="Richards T.A."/>
            <person name="Rocap G."/>
            <person name="Roy S.W."/>
            <person name="Sarai C."/>
            <person name="Schaack S."/>
            <person name="Shirato S."/>
            <person name="Slamovits C.H."/>
            <person name="Spencer D.F."/>
            <person name="Suzuki S."/>
            <person name="Worden A.Z."/>
            <person name="Zauner S."/>
            <person name="Barry K."/>
            <person name="Bell C."/>
            <person name="Bharti A.K."/>
            <person name="Crow J.A."/>
            <person name="Grimwood J."/>
            <person name="Kramer R."/>
            <person name="Lindquist E."/>
            <person name="Lucas S."/>
            <person name="Salamov A."/>
            <person name="McFadden G.I."/>
            <person name="Lane C.E."/>
            <person name="Keeling P.J."/>
            <person name="Gray M.W."/>
            <person name="Grigoriev I.V."/>
            <person name="Archibald J.M."/>
        </authorList>
    </citation>
    <scope>NUCLEOTIDE SEQUENCE</scope>
    <source>
        <strain evidence="10">CCMP2712</strain>
    </source>
</reference>
<evidence type="ECO:0000256" key="5">
    <source>
        <dbReference type="SAM" id="MobiDB-lite"/>
    </source>
</evidence>
<dbReference type="Proteomes" id="UP000011087">
    <property type="component" value="Unassembled WGS sequence"/>
</dbReference>
<name>L1IQD4_GUITC</name>
<feature type="region of interest" description="Disordered" evidence="5">
    <location>
        <begin position="390"/>
        <end position="411"/>
    </location>
</feature>
<feature type="binding site" evidence="4">
    <location>
        <begin position="219"/>
        <end position="223"/>
    </location>
    <ligand>
        <name>ATP</name>
        <dbReference type="ChEBI" id="CHEBI:30616"/>
    </ligand>
</feature>
<dbReference type="GeneID" id="17295331"/>
<dbReference type="PaxDb" id="55529-EKX38506"/>